<dbReference type="CDD" id="cd06171">
    <property type="entry name" value="Sigma70_r4"/>
    <property type="match status" value="1"/>
</dbReference>
<dbReference type="PANTHER" id="PTHR43133:SF60">
    <property type="entry name" value="RNA POLYMERASE SIGMA FACTOR SIGV"/>
    <property type="match status" value="1"/>
</dbReference>
<dbReference type="EMBL" id="QQRQ01000008">
    <property type="protein sequence ID" value="RFT06676.1"/>
    <property type="molecule type" value="Genomic_DNA"/>
</dbReference>
<comment type="similarity">
    <text evidence="1">Belongs to the sigma-70 factor family. ECF subfamily.</text>
</comment>
<protein>
    <submittedName>
        <fullName evidence="7">RNA polymerase subunit sigma-24</fullName>
    </submittedName>
</protein>
<dbReference type="InterPro" id="IPR013324">
    <property type="entry name" value="RNA_pol_sigma_r3/r4-like"/>
</dbReference>
<dbReference type="GO" id="GO:0016987">
    <property type="term" value="F:sigma factor activity"/>
    <property type="evidence" value="ECO:0007669"/>
    <property type="project" value="UniProtKB-KW"/>
</dbReference>
<comment type="caution">
    <text evidence="7">The sequence shown here is derived from an EMBL/GenBank/DDBJ whole genome shotgun (WGS) entry which is preliminary data.</text>
</comment>
<dbReference type="InterPro" id="IPR014284">
    <property type="entry name" value="RNA_pol_sigma-70_dom"/>
</dbReference>
<dbReference type="InterPro" id="IPR039425">
    <property type="entry name" value="RNA_pol_sigma-70-like"/>
</dbReference>
<dbReference type="Gene3D" id="1.10.1740.10">
    <property type="match status" value="1"/>
</dbReference>
<dbReference type="Gene3D" id="1.10.10.10">
    <property type="entry name" value="Winged helix-like DNA-binding domain superfamily/Winged helix DNA-binding domain"/>
    <property type="match status" value="1"/>
</dbReference>
<dbReference type="InterPro" id="IPR013325">
    <property type="entry name" value="RNA_pol_sigma_r2"/>
</dbReference>
<dbReference type="Proteomes" id="UP000260649">
    <property type="component" value="Unassembled WGS sequence"/>
</dbReference>
<reference evidence="7 8" key="1">
    <citation type="submission" date="2018-07" db="EMBL/GenBank/DDBJ databases">
        <title>GABA Modulating Bacteria of the Human Gut Microbiota.</title>
        <authorList>
            <person name="Strandwitz P."/>
            <person name="Kim K.H."/>
            <person name="Terekhova D."/>
            <person name="Liu J.K."/>
            <person name="Sharma A."/>
            <person name="Levering J."/>
            <person name="Mcdonald D."/>
            <person name="Dietrich D."/>
            <person name="Ramadhar T.R."/>
            <person name="Lekbua A."/>
            <person name="Mroue N."/>
            <person name="Liston C."/>
            <person name="Stewart E.J."/>
            <person name="Dubin M.J."/>
            <person name="Zengler K."/>
            <person name="Knight R."/>
            <person name="Gilbert J.A."/>
            <person name="Clardy J."/>
            <person name="Lewis K."/>
        </authorList>
    </citation>
    <scope>NUCLEOTIDE SEQUENCE [LARGE SCALE GENOMIC DNA]</scope>
    <source>
        <strain evidence="7 8">KLE1738</strain>
    </source>
</reference>
<evidence type="ECO:0000313" key="8">
    <source>
        <dbReference type="Proteomes" id="UP000260649"/>
    </source>
</evidence>
<dbReference type="AlphaFoldDB" id="A0A3E2B3X4"/>
<dbReference type="SUPFAM" id="SSF88946">
    <property type="entry name" value="Sigma2 domain of RNA polymerase sigma factors"/>
    <property type="match status" value="1"/>
</dbReference>
<evidence type="ECO:0000256" key="4">
    <source>
        <dbReference type="ARBA" id="ARBA00023163"/>
    </source>
</evidence>
<keyword evidence="2" id="KW-0805">Transcription regulation</keyword>
<accession>A0A3E2B3X4</accession>
<evidence type="ECO:0000256" key="1">
    <source>
        <dbReference type="ARBA" id="ARBA00010641"/>
    </source>
</evidence>
<sequence length="168" mass="19064">MRTVRQVDEEQAERLVNTYSDLILRLSYTYLHSAQDAEDICQTVFLKCLTSGQVFESRDHEKAWIIRTAVNACKDLLRSAHRQRTVGLELVAEPPAPEAPASYVLEAVMALPVKYRQVIYLYYYEGYSAREIGGLLGQSEASVNTYLSRGRSKLRALLKGDDYAHEIS</sequence>
<evidence type="ECO:0000259" key="6">
    <source>
        <dbReference type="Pfam" id="PF08281"/>
    </source>
</evidence>
<keyword evidence="4" id="KW-0804">Transcription</keyword>
<evidence type="ECO:0000259" key="5">
    <source>
        <dbReference type="Pfam" id="PF04542"/>
    </source>
</evidence>
<feature type="domain" description="RNA polymerase sigma-70 region 2" evidence="5">
    <location>
        <begin position="15"/>
        <end position="82"/>
    </location>
</feature>
<dbReference type="InterPro" id="IPR013249">
    <property type="entry name" value="RNA_pol_sigma70_r4_t2"/>
</dbReference>
<keyword evidence="8" id="KW-1185">Reference proteome</keyword>
<feature type="domain" description="RNA polymerase sigma factor 70 region 4 type 2" evidence="6">
    <location>
        <begin position="104"/>
        <end position="154"/>
    </location>
</feature>
<evidence type="ECO:0000256" key="3">
    <source>
        <dbReference type="ARBA" id="ARBA00023082"/>
    </source>
</evidence>
<gene>
    <name evidence="7" type="ORF">DV520_06485</name>
</gene>
<dbReference type="PANTHER" id="PTHR43133">
    <property type="entry name" value="RNA POLYMERASE ECF-TYPE SIGMA FACTO"/>
    <property type="match status" value="1"/>
</dbReference>
<evidence type="ECO:0000313" key="7">
    <source>
        <dbReference type="EMBL" id="RFT06676.1"/>
    </source>
</evidence>
<proteinExistence type="inferred from homology"/>
<dbReference type="NCBIfam" id="TIGR02937">
    <property type="entry name" value="sigma70-ECF"/>
    <property type="match status" value="1"/>
</dbReference>
<evidence type="ECO:0000256" key="2">
    <source>
        <dbReference type="ARBA" id="ARBA00023015"/>
    </source>
</evidence>
<dbReference type="InterPro" id="IPR036388">
    <property type="entry name" value="WH-like_DNA-bd_sf"/>
</dbReference>
<dbReference type="InterPro" id="IPR007627">
    <property type="entry name" value="RNA_pol_sigma70_r2"/>
</dbReference>
<dbReference type="SUPFAM" id="SSF88659">
    <property type="entry name" value="Sigma3 and sigma4 domains of RNA polymerase sigma factors"/>
    <property type="match status" value="1"/>
</dbReference>
<keyword evidence="3" id="KW-0731">Sigma factor</keyword>
<dbReference type="GO" id="GO:0003677">
    <property type="term" value="F:DNA binding"/>
    <property type="evidence" value="ECO:0007669"/>
    <property type="project" value="InterPro"/>
</dbReference>
<name>A0A3E2B3X4_9FIRM</name>
<dbReference type="GO" id="GO:0006352">
    <property type="term" value="P:DNA-templated transcription initiation"/>
    <property type="evidence" value="ECO:0007669"/>
    <property type="project" value="InterPro"/>
</dbReference>
<dbReference type="Pfam" id="PF08281">
    <property type="entry name" value="Sigma70_r4_2"/>
    <property type="match status" value="1"/>
</dbReference>
<dbReference type="Pfam" id="PF04542">
    <property type="entry name" value="Sigma70_r2"/>
    <property type="match status" value="1"/>
</dbReference>
<dbReference type="OrthoDB" id="9795666at2"/>
<organism evidence="7 8">
    <name type="scientific">Evtepia gabavorous</name>
    <dbReference type="NCBI Taxonomy" id="2211183"/>
    <lineage>
        <taxon>Bacteria</taxon>
        <taxon>Bacillati</taxon>
        <taxon>Bacillota</taxon>
        <taxon>Clostridia</taxon>
        <taxon>Eubacteriales</taxon>
        <taxon>Evtepia</taxon>
    </lineage>
</organism>